<evidence type="ECO:0000256" key="5">
    <source>
        <dbReference type="ARBA" id="ARBA00023136"/>
    </source>
</evidence>
<dbReference type="GO" id="GO:0016020">
    <property type="term" value="C:membrane"/>
    <property type="evidence" value="ECO:0007669"/>
    <property type="project" value="UniProtKB-SubCell"/>
</dbReference>
<accession>A0A1Y6A5H7</accession>
<comment type="subcellular location">
    <subcellularLocation>
        <location evidence="1">Membrane</location>
    </subcellularLocation>
</comment>
<dbReference type="Gene3D" id="3.40.50.300">
    <property type="entry name" value="P-loop containing nucleotide triphosphate hydrolases"/>
    <property type="match status" value="1"/>
</dbReference>
<feature type="domain" description="Dynamin-like helical" evidence="8">
    <location>
        <begin position="352"/>
        <end position="545"/>
    </location>
</feature>
<sequence>MNDLAFSKHMSDIAALIEEITNIIAVREEDEIKRIVSEFRDFIEEDKKQKKLRIAFIGQYNAGKSSTIAALIGAKFIYRKYKTVENEQKLVQVYQVGGKKLNVGAQIMTDVTETYNWEEVEIIDTPGIYAGRLDHDRRTMEQISKSDLLVFVVSNELFNPQGGAFFRKLTHDMQRSGQIILVINKMSREAGTPKTLEKSILEVIDPYHPKDFYTSFIDANCYLEAQLEEDDEEEKEYLEKKSNFSSFLDSIQNLIANNQLTARLLTPLHKSSEVLEKTLNYLSTDNKNERDLLELLRRKANLIRSTKIRLHNGIQSELNRLEHQVIMVGENVAGKVDGQHSSEDVNNAIQETERFIQEESQESLEKIQALLEKEMEYLQEELKNLQESSLGKATIESFEAKSAKSHSLSERDISEKKKVHSLVGKTPDALQQLGKFATGVPKETIVNVVKSFGVKFKPWGATKLTKLINKLGPILSIAGVVLDIFFSAKEEYDEVKHNQQLREARADIRNEFRQVAKDIRKEFEQNIEEGIFPFFQNELTFIEQEQNQIRQTEISKEQSVEQISNLLDRVRTKISNIGV</sequence>
<name>A0A1Y6A5H7_9BACI</name>
<accession>A0A386UYK5</accession>
<reference evidence="10" key="1">
    <citation type="submission" date="2017-04" db="EMBL/GenBank/DDBJ databases">
        <authorList>
            <person name="Criscuolo A."/>
        </authorList>
    </citation>
    <scope>NUCLEOTIDE SEQUENCE [LARGE SCALE GENOMIC DNA]</scope>
</reference>
<dbReference type="Pfam" id="PF01926">
    <property type="entry name" value="MMR_HSR1"/>
    <property type="match status" value="1"/>
</dbReference>
<evidence type="ECO:0000256" key="1">
    <source>
        <dbReference type="ARBA" id="ARBA00004370"/>
    </source>
</evidence>
<dbReference type="InterPro" id="IPR040576">
    <property type="entry name" value="DLP_helical"/>
</dbReference>
<evidence type="ECO:0000313" key="10">
    <source>
        <dbReference type="Proteomes" id="UP000194439"/>
    </source>
</evidence>
<dbReference type="PANTHER" id="PTHR10465">
    <property type="entry name" value="TRANSMEMBRANE GTPASE FZO1"/>
    <property type="match status" value="1"/>
</dbReference>
<dbReference type="SUPFAM" id="SSF52540">
    <property type="entry name" value="P-loop containing nucleoside triphosphate hydrolases"/>
    <property type="match status" value="1"/>
</dbReference>
<dbReference type="GO" id="GO:0005525">
    <property type="term" value="F:GTP binding"/>
    <property type="evidence" value="ECO:0007669"/>
    <property type="project" value="UniProtKB-KW"/>
</dbReference>
<dbReference type="AlphaFoldDB" id="A0A1Y6A5H7"/>
<keyword evidence="6" id="KW-0175">Coiled coil</keyword>
<feature type="coiled-coil region" evidence="6">
    <location>
        <begin position="361"/>
        <end position="388"/>
    </location>
</feature>
<dbReference type="Proteomes" id="UP000194439">
    <property type="component" value="Unassembled WGS sequence"/>
</dbReference>
<dbReference type="GO" id="GO:0003924">
    <property type="term" value="F:GTPase activity"/>
    <property type="evidence" value="ECO:0007669"/>
    <property type="project" value="InterPro"/>
</dbReference>
<evidence type="ECO:0000313" key="9">
    <source>
        <dbReference type="EMBL" id="SME23435.1"/>
    </source>
</evidence>
<evidence type="ECO:0000256" key="4">
    <source>
        <dbReference type="ARBA" id="ARBA00023134"/>
    </source>
</evidence>
<dbReference type="PANTHER" id="PTHR10465:SF0">
    <property type="entry name" value="SARCALUMENIN"/>
    <property type="match status" value="1"/>
</dbReference>
<feature type="domain" description="G" evidence="7">
    <location>
        <begin position="53"/>
        <end position="185"/>
    </location>
</feature>
<evidence type="ECO:0000256" key="6">
    <source>
        <dbReference type="SAM" id="Coils"/>
    </source>
</evidence>
<keyword evidence="4" id="KW-0342">GTP-binding</keyword>
<evidence type="ECO:0000256" key="2">
    <source>
        <dbReference type="ARBA" id="ARBA00022741"/>
    </source>
</evidence>
<evidence type="ECO:0000256" key="3">
    <source>
        <dbReference type="ARBA" id="ARBA00022801"/>
    </source>
</evidence>
<keyword evidence="5" id="KW-0472">Membrane</keyword>
<dbReference type="InterPro" id="IPR027094">
    <property type="entry name" value="Mitofusin_fam"/>
</dbReference>
<evidence type="ECO:0000259" key="8">
    <source>
        <dbReference type="Pfam" id="PF18709"/>
    </source>
</evidence>
<dbReference type="InterPro" id="IPR027417">
    <property type="entry name" value="P-loop_NTPase"/>
</dbReference>
<dbReference type="KEGG" id="bmob:MLA2C4_06660"/>
<dbReference type="Pfam" id="PF18709">
    <property type="entry name" value="DLP_helical"/>
    <property type="match status" value="1"/>
</dbReference>
<proteinExistence type="predicted"/>
<evidence type="ECO:0000259" key="7">
    <source>
        <dbReference type="Pfam" id="PF01926"/>
    </source>
</evidence>
<dbReference type="GO" id="GO:0008053">
    <property type="term" value="P:mitochondrial fusion"/>
    <property type="evidence" value="ECO:0007669"/>
    <property type="project" value="TreeGrafter"/>
</dbReference>
<keyword evidence="3" id="KW-0378">Hydrolase</keyword>
<organism evidence="9 10">
    <name type="scientific">Bacillus mobilis</name>
    <dbReference type="NCBI Taxonomy" id="2026190"/>
    <lineage>
        <taxon>Bacteria</taxon>
        <taxon>Bacillati</taxon>
        <taxon>Bacillota</taxon>
        <taxon>Bacilli</taxon>
        <taxon>Bacillales</taxon>
        <taxon>Bacillaceae</taxon>
        <taxon>Bacillus</taxon>
        <taxon>Bacillus cereus group</taxon>
    </lineage>
</organism>
<gene>
    <name evidence="9" type="ORF">BACERE00185_03569</name>
</gene>
<dbReference type="RefSeq" id="WP_074585635.1">
    <property type="nucleotide sequence ID" value="NZ_FWZD01000058.1"/>
</dbReference>
<keyword evidence="2" id="KW-0547">Nucleotide-binding</keyword>
<dbReference type="EMBL" id="FWZD01000058">
    <property type="protein sequence ID" value="SME23435.1"/>
    <property type="molecule type" value="Genomic_DNA"/>
</dbReference>
<protein>
    <submittedName>
        <fullName evidence="9">GTP-binding protein Der</fullName>
    </submittedName>
</protein>
<dbReference type="InterPro" id="IPR006073">
    <property type="entry name" value="GTP-bd"/>
</dbReference>